<feature type="domain" description="Cell envelope-related transcriptional attenuator" evidence="5">
    <location>
        <begin position="84"/>
        <end position="225"/>
    </location>
</feature>
<keyword evidence="2" id="KW-0812">Transmembrane</keyword>
<comment type="caution">
    <text evidence="6">The sequence shown here is derived from an EMBL/GenBank/DDBJ whole genome shotgun (WGS) entry which is preliminary data.</text>
</comment>
<dbReference type="PANTHER" id="PTHR33392:SF6">
    <property type="entry name" value="POLYISOPRENYL-TEICHOIC ACID--PEPTIDOGLYCAN TEICHOIC ACID TRANSFERASE TAGU"/>
    <property type="match status" value="1"/>
</dbReference>
<dbReference type="Gene3D" id="3.40.630.190">
    <property type="entry name" value="LCP protein"/>
    <property type="match status" value="1"/>
</dbReference>
<evidence type="ECO:0000256" key="1">
    <source>
        <dbReference type="ARBA" id="ARBA00006068"/>
    </source>
</evidence>
<dbReference type="Proteomes" id="UP000275076">
    <property type="component" value="Unassembled WGS sequence"/>
</dbReference>
<evidence type="ECO:0000313" key="6">
    <source>
        <dbReference type="EMBL" id="RSL29992.1"/>
    </source>
</evidence>
<evidence type="ECO:0000256" key="3">
    <source>
        <dbReference type="ARBA" id="ARBA00022968"/>
    </source>
</evidence>
<sequence>MRRNKERKKRRMLKVVLALAGSLLMAGGVYGYFFYDNVKQTVNKKMHEPVETIDIQETEKKVKERESLHILLLGVDRHEGTSGRSDTMVVLTLDPTHDRMQMVSIPRDTRTTIEDLGTEDKINHAYAFGGTDMAVDTVETFLDISLDYYVRLNMEGMSQFIDSVGGITVENEFSFDHEDMTFEKGPLELNGREALGYVRMRKEDPQGDKGRNERQRQVIQAVIEKGTNITSVGKYGDILQVLGNNVSTNMSFSDMRNIAVNYRSSRENIETYQIAGEGQMIDDIYYLMVSDKEVEKVNQLIQKFES</sequence>
<keyword evidence="4" id="KW-1133">Transmembrane helix</keyword>
<keyword evidence="7" id="KW-1185">Reference proteome</keyword>
<dbReference type="NCBIfam" id="TIGR00350">
    <property type="entry name" value="lytR_cpsA_psr"/>
    <property type="match status" value="1"/>
</dbReference>
<evidence type="ECO:0000256" key="2">
    <source>
        <dbReference type="ARBA" id="ARBA00022692"/>
    </source>
</evidence>
<dbReference type="RefSeq" id="WP_125561451.1">
    <property type="nucleotide sequence ID" value="NZ_RBVX01000045.1"/>
</dbReference>
<dbReference type="Pfam" id="PF03816">
    <property type="entry name" value="LytR_cpsA_psr"/>
    <property type="match status" value="1"/>
</dbReference>
<dbReference type="GO" id="GO:0071555">
    <property type="term" value="P:cell wall organization"/>
    <property type="evidence" value="ECO:0007669"/>
    <property type="project" value="UniProtKB-KW"/>
</dbReference>
<organism evidence="6 7">
    <name type="scientific">Salibacterium salarium</name>
    <dbReference type="NCBI Taxonomy" id="284579"/>
    <lineage>
        <taxon>Bacteria</taxon>
        <taxon>Bacillati</taxon>
        <taxon>Bacillota</taxon>
        <taxon>Bacilli</taxon>
        <taxon>Bacillales</taxon>
        <taxon>Bacillaceae</taxon>
    </lineage>
</organism>
<evidence type="ECO:0000256" key="4">
    <source>
        <dbReference type="ARBA" id="ARBA00022989"/>
    </source>
</evidence>
<dbReference type="OrthoDB" id="27330at2"/>
<dbReference type="EMBL" id="RBVX01000045">
    <property type="protein sequence ID" value="RSL29992.1"/>
    <property type="molecule type" value="Genomic_DNA"/>
</dbReference>
<evidence type="ECO:0000259" key="5">
    <source>
        <dbReference type="Pfam" id="PF03816"/>
    </source>
</evidence>
<dbReference type="InterPro" id="IPR004474">
    <property type="entry name" value="LytR_CpsA_psr"/>
</dbReference>
<reference evidence="6 7" key="1">
    <citation type="submission" date="2018-10" db="EMBL/GenBank/DDBJ databases">
        <title>Draft genome sequence of Bacillus salarius IM0101, isolated from a hypersaline soil in Inner Mongolia, China.</title>
        <authorList>
            <person name="Yamprayoonswat W."/>
            <person name="Boonvisut S."/>
            <person name="Jumpathong W."/>
            <person name="Sittihan S."/>
            <person name="Ruangsuj P."/>
            <person name="Wanthongcharoen S."/>
            <person name="Thongpramul N."/>
            <person name="Pimmason S."/>
            <person name="Yu B."/>
            <person name="Yasawong M."/>
        </authorList>
    </citation>
    <scope>NUCLEOTIDE SEQUENCE [LARGE SCALE GENOMIC DNA]</scope>
    <source>
        <strain evidence="6 7">IM0101</strain>
    </source>
</reference>
<proteinExistence type="inferred from homology"/>
<keyword evidence="4" id="KW-0472">Membrane</keyword>
<accession>A0A428MV51</accession>
<gene>
    <name evidence="6" type="ORF">D7Z54_28225</name>
</gene>
<dbReference type="InterPro" id="IPR050922">
    <property type="entry name" value="LytR/CpsA/Psr_CW_biosynth"/>
</dbReference>
<comment type="similarity">
    <text evidence="1">Belongs to the LytR/CpsA/Psr (LCP) family.</text>
</comment>
<protein>
    <submittedName>
        <fullName evidence="6">Transcriptional regulator LytR</fullName>
    </submittedName>
</protein>
<dbReference type="AlphaFoldDB" id="A0A428MV51"/>
<name>A0A428MV51_9BACI</name>
<evidence type="ECO:0000313" key="7">
    <source>
        <dbReference type="Proteomes" id="UP000275076"/>
    </source>
</evidence>
<dbReference type="PANTHER" id="PTHR33392">
    <property type="entry name" value="POLYISOPRENYL-TEICHOIC ACID--PEPTIDOGLYCAN TEICHOIC ACID TRANSFERASE TAGU"/>
    <property type="match status" value="1"/>
</dbReference>
<keyword evidence="3" id="KW-0735">Signal-anchor</keyword>